<reference evidence="4 5" key="1">
    <citation type="submission" date="2021-01" db="EMBL/GenBank/DDBJ databases">
        <title>Streptomyces acididurans sp. nov., isolated from a peat swamp forest soil.</title>
        <authorList>
            <person name="Chantavorakit T."/>
            <person name="Duangmal K."/>
        </authorList>
    </citation>
    <scope>NUCLEOTIDE SEQUENCE [LARGE SCALE GENOMIC DNA]</scope>
    <source>
        <strain evidence="4 5">KK5PA1</strain>
    </source>
</reference>
<dbReference type="InterPro" id="IPR050832">
    <property type="entry name" value="Bact_Acetyltransf"/>
</dbReference>
<dbReference type="InterPro" id="IPR016181">
    <property type="entry name" value="Acyl_CoA_acyltransferase"/>
</dbReference>
<feature type="domain" description="N-acetyltransferase" evidence="3">
    <location>
        <begin position="4"/>
        <end position="167"/>
    </location>
</feature>
<dbReference type="CDD" id="cd04301">
    <property type="entry name" value="NAT_SF"/>
    <property type="match status" value="1"/>
</dbReference>
<evidence type="ECO:0000259" key="3">
    <source>
        <dbReference type="PROSITE" id="PS51186"/>
    </source>
</evidence>
<dbReference type="EMBL" id="JADKYB010000005">
    <property type="protein sequence ID" value="MBM9505299.1"/>
    <property type="molecule type" value="Genomic_DNA"/>
</dbReference>
<protein>
    <submittedName>
        <fullName evidence="4">GNAT family N-acetyltransferase</fullName>
    </submittedName>
</protein>
<sequence>MTDVAIRPAQPGELRVVEDLLREASAWLASRGIDQWQFPPHRDRITQALRRGEVFLATTDGLPMATLQLDDHADPEFWTTEDKPGDALYVHRMAVSRKFAGSGVGGTLLNWALERAATAGKPWLRLDAWKDNHGLHRYYESQGFTLVRVIDLPHRGSGALFQRPTVR</sequence>
<dbReference type="RefSeq" id="WP_205357140.1">
    <property type="nucleotide sequence ID" value="NZ_JADKYB010000005.1"/>
</dbReference>
<dbReference type="Pfam" id="PF00583">
    <property type="entry name" value="Acetyltransf_1"/>
    <property type="match status" value="1"/>
</dbReference>
<evidence type="ECO:0000313" key="4">
    <source>
        <dbReference type="EMBL" id="MBM9505299.1"/>
    </source>
</evidence>
<evidence type="ECO:0000313" key="5">
    <source>
        <dbReference type="Proteomes" id="UP000749040"/>
    </source>
</evidence>
<comment type="caution">
    <text evidence="4">The sequence shown here is derived from an EMBL/GenBank/DDBJ whole genome shotgun (WGS) entry which is preliminary data.</text>
</comment>
<keyword evidence="2" id="KW-0012">Acyltransferase</keyword>
<accession>A0ABS2TPN8</accession>
<dbReference type="InterPro" id="IPR000182">
    <property type="entry name" value="GNAT_dom"/>
</dbReference>
<dbReference type="PROSITE" id="PS51186">
    <property type="entry name" value="GNAT"/>
    <property type="match status" value="1"/>
</dbReference>
<organism evidence="4 5">
    <name type="scientific">Actinacidiphila acididurans</name>
    <dbReference type="NCBI Taxonomy" id="2784346"/>
    <lineage>
        <taxon>Bacteria</taxon>
        <taxon>Bacillati</taxon>
        <taxon>Actinomycetota</taxon>
        <taxon>Actinomycetes</taxon>
        <taxon>Kitasatosporales</taxon>
        <taxon>Streptomycetaceae</taxon>
        <taxon>Actinacidiphila</taxon>
    </lineage>
</organism>
<dbReference type="PANTHER" id="PTHR43877:SF2">
    <property type="entry name" value="AMINOALKYLPHOSPHONATE N-ACETYLTRANSFERASE-RELATED"/>
    <property type="match status" value="1"/>
</dbReference>
<dbReference type="Gene3D" id="3.40.630.30">
    <property type="match status" value="1"/>
</dbReference>
<dbReference type="Proteomes" id="UP000749040">
    <property type="component" value="Unassembled WGS sequence"/>
</dbReference>
<keyword evidence="1" id="KW-0808">Transferase</keyword>
<keyword evidence="5" id="KW-1185">Reference proteome</keyword>
<evidence type="ECO:0000256" key="1">
    <source>
        <dbReference type="ARBA" id="ARBA00022679"/>
    </source>
</evidence>
<name>A0ABS2TPN8_9ACTN</name>
<proteinExistence type="predicted"/>
<dbReference type="SUPFAM" id="SSF55729">
    <property type="entry name" value="Acyl-CoA N-acyltransferases (Nat)"/>
    <property type="match status" value="1"/>
</dbReference>
<dbReference type="PANTHER" id="PTHR43877">
    <property type="entry name" value="AMINOALKYLPHOSPHONATE N-ACETYLTRANSFERASE-RELATED-RELATED"/>
    <property type="match status" value="1"/>
</dbReference>
<evidence type="ECO:0000256" key="2">
    <source>
        <dbReference type="ARBA" id="ARBA00023315"/>
    </source>
</evidence>
<gene>
    <name evidence="4" type="ORF">ITX44_12225</name>
</gene>